<dbReference type="Pfam" id="PF03783">
    <property type="entry name" value="CsgG"/>
    <property type="match status" value="1"/>
</dbReference>
<dbReference type="EMBL" id="QYUK01000011">
    <property type="protein sequence ID" value="RJF89578.1"/>
    <property type="molecule type" value="Genomic_DNA"/>
</dbReference>
<comment type="caution">
    <text evidence="6">The sequence shown here is derived from an EMBL/GenBank/DDBJ whole genome shotgun (WGS) entry which is preliminary data.</text>
</comment>
<dbReference type="GO" id="GO:0030288">
    <property type="term" value="C:outer membrane-bounded periplasmic space"/>
    <property type="evidence" value="ECO:0007669"/>
    <property type="project" value="InterPro"/>
</dbReference>
<sequence length="273" mass="28698">MPTLKRKVAIGRFSNSTNYGRALLLATERDPLADQAADMLSARLVESGKFMVFERSDLDVVRAEQALQGSGSAQLVGVDALIIGSVTEFGRKTDGQTGFLSSTKRQTASATVEVRLVDVHTGRAFFSTSGHGDAVVEAGEIAGFGSNASYDGTLNDRAIAAAVADLMTGVMQKLQERSWSTDILQVKGGDVLISGGPAQGLKIGDRLRVERPGQTVTSGQTGLPIALPGDYVATLEIVSFFGDQPEAQGAVTRVVEGKVNAAQAKSLIVTEIR</sequence>
<keyword evidence="2" id="KW-0732">Signal</keyword>
<dbReference type="PANTHER" id="PTHR41164:SF1">
    <property type="entry name" value="CURLI PRODUCTION ASSEMBLY_TRANSPORT COMPONENT CSGG"/>
    <property type="match status" value="1"/>
</dbReference>
<reference evidence="6 7" key="1">
    <citation type="submission" date="2018-09" db="EMBL/GenBank/DDBJ databases">
        <authorList>
            <person name="Zhu H."/>
        </authorList>
    </citation>
    <scope>NUCLEOTIDE SEQUENCE [LARGE SCALE GENOMIC DNA]</scope>
    <source>
        <strain evidence="6 7">K1W22B-8</strain>
    </source>
</reference>
<evidence type="ECO:0000256" key="4">
    <source>
        <dbReference type="ARBA" id="ARBA00023139"/>
    </source>
</evidence>
<organism evidence="6 7">
    <name type="scientific">Oleomonas cavernae</name>
    <dbReference type="NCBI Taxonomy" id="2320859"/>
    <lineage>
        <taxon>Bacteria</taxon>
        <taxon>Pseudomonadati</taxon>
        <taxon>Pseudomonadota</taxon>
        <taxon>Alphaproteobacteria</taxon>
        <taxon>Acetobacterales</taxon>
        <taxon>Acetobacteraceae</taxon>
        <taxon>Oleomonas</taxon>
    </lineage>
</organism>
<proteinExistence type="predicted"/>
<name>A0A418WHW2_9PROT</name>
<keyword evidence="3" id="KW-0472">Membrane</keyword>
<evidence type="ECO:0000256" key="1">
    <source>
        <dbReference type="ARBA" id="ARBA00022475"/>
    </source>
</evidence>
<keyword evidence="1" id="KW-1003">Cell membrane</keyword>
<dbReference type="Proteomes" id="UP000284605">
    <property type="component" value="Unassembled WGS sequence"/>
</dbReference>
<keyword evidence="4" id="KW-0564">Palmitate</keyword>
<dbReference type="PANTHER" id="PTHR41164">
    <property type="entry name" value="CURLI PRODUCTION ASSEMBLY/TRANSPORT COMPONENT CSGG"/>
    <property type="match status" value="1"/>
</dbReference>
<protein>
    <submittedName>
        <fullName evidence="6">Curli production assembly protein CsgG</fullName>
    </submittedName>
</protein>
<dbReference type="Gene3D" id="3.40.50.10610">
    <property type="entry name" value="ABC-type transport auxiliary lipoprotein component"/>
    <property type="match status" value="1"/>
</dbReference>
<gene>
    <name evidence="6" type="ORF">D3874_23565</name>
</gene>
<evidence type="ECO:0000256" key="5">
    <source>
        <dbReference type="ARBA" id="ARBA00023288"/>
    </source>
</evidence>
<keyword evidence="7" id="KW-1185">Reference proteome</keyword>
<accession>A0A418WHW2</accession>
<dbReference type="OrthoDB" id="9793163at2"/>
<evidence type="ECO:0000256" key="2">
    <source>
        <dbReference type="ARBA" id="ARBA00022729"/>
    </source>
</evidence>
<evidence type="ECO:0000313" key="7">
    <source>
        <dbReference type="Proteomes" id="UP000284605"/>
    </source>
</evidence>
<evidence type="ECO:0000313" key="6">
    <source>
        <dbReference type="EMBL" id="RJF89578.1"/>
    </source>
</evidence>
<dbReference type="InterPro" id="IPR005534">
    <property type="entry name" value="Curli_assmbl/transp-comp_CsgG"/>
</dbReference>
<evidence type="ECO:0000256" key="3">
    <source>
        <dbReference type="ARBA" id="ARBA00023136"/>
    </source>
</evidence>
<keyword evidence="5" id="KW-0449">Lipoprotein</keyword>
<dbReference type="AlphaFoldDB" id="A0A418WHW2"/>